<dbReference type="STRING" id="349064.SAMN05660429_02530"/>
<dbReference type="UniPathway" id="UPA00544"/>
<evidence type="ECO:0000256" key="1">
    <source>
        <dbReference type="HAMAP-Rule" id="MF_01270"/>
    </source>
</evidence>
<dbReference type="GO" id="GO:0097175">
    <property type="term" value="P:1,6-anhydro-N-acetyl-beta-muramic acid catabolic process"/>
    <property type="evidence" value="ECO:0007669"/>
    <property type="project" value="UniProtKB-UniRule"/>
</dbReference>
<keyword evidence="1" id="KW-0067">ATP-binding</keyword>
<comment type="pathway">
    <text evidence="1">Amino-sugar metabolism; 1,6-anhydro-N-acetylmuramate degradation.</text>
</comment>
<dbReference type="SUPFAM" id="SSF53067">
    <property type="entry name" value="Actin-like ATPase domain"/>
    <property type="match status" value="1"/>
</dbReference>
<comment type="pathway">
    <text evidence="1">Cell wall biogenesis; peptidoglycan recycling.</text>
</comment>
<dbReference type="RefSeq" id="WP_245732134.1">
    <property type="nucleotide sequence ID" value="NZ_AP027363.1"/>
</dbReference>
<reference evidence="2 3" key="1">
    <citation type="submission" date="2016-10" db="EMBL/GenBank/DDBJ databases">
        <authorList>
            <person name="de Groot N.N."/>
        </authorList>
    </citation>
    <scope>NUCLEOTIDE SEQUENCE [LARGE SCALE GENOMIC DNA]</scope>
    <source>
        <strain evidence="2 3">DSM 19706</strain>
    </source>
</reference>
<comment type="catalytic activity">
    <reaction evidence="1">
        <text>1,6-anhydro-N-acetyl-beta-muramate + ATP + H2O = N-acetyl-D-muramate 6-phosphate + ADP + H(+)</text>
        <dbReference type="Rhea" id="RHEA:24952"/>
        <dbReference type="ChEBI" id="CHEBI:15377"/>
        <dbReference type="ChEBI" id="CHEBI:15378"/>
        <dbReference type="ChEBI" id="CHEBI:30616"/>
        <dbReference type="ChEBI" id="CHEBI:58690"/>
        <dbReference type="ChEBI" id="CHEBI:58722"/>
        <dbReference type="ChEBI" id="CHEBI:456216"/>
        <dbReference type="EC" id="2.7.1.170"/>
    </reaction>
</comment>
<keyword evidence="1 2" id="KW-0418">Kinase</keyword>
<keyword evidence="1" id="KW-0808">Transferase</keyword>
<dbReference type="NCBIfam" id="NF007139">
    <property type="entry name" value="PRK09585.1-3"/>
    <property type="match status" value="1"/>
</dbReference>
<dbReference type="GO" id="GO:0016773">
    <property type="term" value="F:phosphotransferase activity, alcohol group as acceptor"/>
    <property type="evidence" value="ECO:0007669"/>
    <property type="project" value="UniProtKB-UniRule"/>
</dbReference>
<comment type="function">
    <text evidence="1">Catalyzes the specific phosphorylation of 1,6-anhydro-N-acetylmuramic acid (anhMurNAc) with the simultaneous cleavage of the 1,6-anhydro ring, generating MurNAc-6-P. Is required for the utilization of anhMurNAc either imported from the medium or derived from its own cell wall murein, and thus plays a role in cell wall recycling.</text>
</comment>
<keyword evidence="1" id="KW-0547">Nucleotide-binding</keyword>
<dbReference type="UniPathway" id="UPA00343"/>
<organism evidence="2 3">
    <name type="scientific">Thalassotalea agarivorans</name>
    <name type="common">Thalassomonas agarivorans</name>
    <dbReference type="NCBI Taxonomy" id="349064"/>
    <lineage>
        <taxon>Bacteria</taxon>
        <taxon>Pseudomonadati</taxon>
        <taxon>Pseudomonadota</taxon>
        <taxon>Gammaproteobacteria</taxon>
        <taxon>Alteromonadales</taxon>
        <taxon>Colwelliaceae</taxon>
        <taxon>Thalassotalea</taxon>
    </lineage>
</organism>
<evidence type="ECO:0000313" key="3">
    <source>
        <dbReference type="Proteomes" id="UP000199308"/>
    </source>
</evidence>
<dbReference type="InterPro" id="IPR043129">
    <property type="entry name" value="ATPase_NBD"/>
</dbReference>
<comment type="similarity">
    <text evidence="1">Belongs to the anhydro-N-acetylmuramic acid kinase family.</text>
</comment>
<keyword evidence="3" id="KW-1185">Reference proteome</keyword>
<dbReference type="GO" id="GO:0005524">
    <property type="term" value="F:ATP binding"/>
    <property type="evidence" value="ECO:0007669"/>
    <property type="project" value="UniProtKB-UniRule"/>
</dbReference>
<dbReference type="EC" id="2.7.1.170" evidence="1"/>
<dbReference type="PANTHER" id="PTHR30605">
    <property type="entry name" value="ANHYDRO-N-ACETYLMURAMIC ACID KINASE"/>
    <property type="match status" value="1"/>
</dbReference>
<dbReference type="CDD" id="cd24050">
    <property type="entry name" value="ASKHA_NBD_ANMK"/>
    <property type="match status" value="1"/>
</dbReference>
<gene>
    <name evidence="1" type="primary">anmK</name>
    <name evidence="2" type="ORF">SAMN05660429_02530</name>
</gene>
<dbReference type="PANTHER" id="PTHR30605:SF0">
    <property type="entry name" value="ANHYDRO-N-ACETYLMURAMIC ACID KINASE"/>
    <property type="match status" value="1"/>
</dbReference>
<dbReference type="GO" id="GO:0016301">
    <property type="term" value="F:kinase activity"/>
    <property type="evidence" value="ECO:0007669"/>
    <property type="project" value="UniProtKB-KW"/>
</dbReference>
<dbReference type="EMBL" id="FOHK01000012">
    <property type="protein sequence ID" value="SET72796.1"/>
    <property type="molecule type" value="Genomic_DNA"/>
</dbReference>
<dbReference type="Gene3D" id="3.30.420.40">
    <property type="match status" value="2"/>
</dbReference>
<protein>
    <recommendedName>
        <fullName evidence="1">Anhydro-N-acetylmuramic acid kinase</fullName>
        <ecNumber evidence="1">2.7.1.170</ecNumber>
    </recommendedName>
    <alternativeName>
        <fullName evidence="1">AnhMurNAc kinase</fullName>
    </alternativeName>
</protein>
<feature type="binding site" evidence="1">
    <location>
        <begin position="11"/>
        <end position="18"/>
    </location>
    <ligand>
        <name>ATP</name>
        <dbReference type="ChEBI" id="CHEBI:30616"/>
    </ligand>
</feature>
<dbReference type="Proteomes" id="UP000199308">
    <property type="component" value="Unassembled WGS sequence"/>
</dbReference>
<dbReference type="GO" id="GO:0006040">
    <property type="term" value="P:amino sugar metabolic process"/>
    <property type="evidence" value="ECO:0007669"/>
    <property type="project" value="InterPro"/>
</dbReference>
<name>A0A1I0GRH6_THASX</name>
<dbReference type="InterPro" id="IPR005338">
    <property type="entry name" value="Anhydro_N_Ac-Mur_kinase"/>
</dbReference>
<sequence length="366" mass="39865">MANYYLGLMSGTSVDGIDIALAEINHEQTTLVTAETYPFSIEIASQIRALFNDGEREIEQLGRLDKQLGGIYAEVVNDFLLKQKIKPSEIVAIGNHGQTVRHRPNIKHPFSLQLGCNQTLATLTNIPVVGDFRTKDIVFGGQGAPLVPAFHNYLFSQRKQNYIIVNLGGIANITVLPEDKSMPVLGFDTGPANCLLDDWYQQHFDGSYDVDGEFAASGQSIAPLLTNLLADPYFAKPSPKSTGREYFNLDWLASFNVNQFKKEDVQATLVALTAHSIADSIKHSCDAGQIILCGGGVANPVLFDAINAALPSFTFDSLHNLGYESDSFEALAFAWLAYAHQHQIVSNIPSVTGARANTTLGVTFLP</sequence>
<accession>A0A1I0GRH6</accession>
<evidence type="ECO:0000313" key="2">
    <source>
        <dbReference type="EMBL" id="SET72796.1"/>
    </source>
</evidence>
<keyword evidence="1" id="KW-0119">Carbohydrate metabolism</keyword>
<dbReference type="HAMAP" id="MF_01270">
    <property type="entry name" value="AnhMurNAc_kinase"/>
    <property type="match status" value="1"/>
</dbReference>
<proteinExistence type="inferred from homology"/>
<dbReference type="GO" id="GO:0009254">
    <property type="term" value="P:peptidoglycan turnover"/>
    <property type="evidence" value="ECO:0007669"/>
    <property type="project" value="UniProtKB-UniRule"/>
</dbReference>
<dbReference type="AlphaFoldDB" id="A0A1I0GRH6"/>
<dbReference type="Pfam" id="PF03702">
    <property type="entry name" value="AnmK"/>
    <property type="match status" value="1"/>
</dbReference>